<dbReference type="Gene3D" id="3.30.360.10">
    <property type="entry name" value="Dihydrodipicolinate Reductase, domain 2"/>
    <property type="match status" value="1"/>
</dbReference>
<comment type="caution">
    <text evidence="13">Lacks conserved residue(s) required for the propagation of feature annotation.</text>
</comment>
<dbReference type="InterPro" id="IPR036291">
    <property type="entry name" value="NAD(P)-bd_dom_sf"/>
</dbReference>
<feature type="binding site" evidence="13">
    <location>
        <begin position="128"/>
        <end position="131"/>
    </location>
    <ligand>
        <name>NAD(+)</name>
        <dbReference type="ChEBI" id="CHEBI:57540"/>
    </ligand>
</feature>
<dbReference type="GO" id="GO:0051287">
    <property type="term" value="F:NAD binding"/>
    <property type="evidence" value="ECO:0007669"/>
    <property type="project" value="UniProtKB-UniRule"/>
</dbReference>
<dbReference type="Pfam" id="PF05173">
    <property type="entry name" value="DapB_C"/>
    <property type="match status" value="1"/>
</dbReference>
<feature type="active site" description="Proton donor/acceptor" evidence="13">
    <location>
        <position position="160"/>
    </location>
</feature>
<evidence type="ECO:0000256" key="9">
    <source>
        <dbReference type="ARBA" id="ARBA00037922"/>
    </source>
</evidence>
<dbReference type="HAMAP" id="MF_00102">
    <property type="entry name" value="DapB"/>
    <property type="match status" value="1"/>
</dbReference>
<feature type="binding site" evidence="13">
    <location>
        <begin position="102"/>
        <end position="104"/>
    </location>
    <ligand>
        <name>NAD(+)</name>
        <dbReference type="ChEBI" id="CHEBI:57540"/>
    </ligand>
</feature>
<evidence type="ECO:0000256" key="13">
    <source>
        <dbReference type="HAMAP-Rule" id="MF_00102"/>
    </source>
</evidence>
<feature type="binding site" evidence="13">
    <location>
        <begin position="170"/>
        <end position="171"/>
    </location>
    <ligand>
        <name>(S)-2,3,4,5-tetrahydrodipicolinate</name>
        <dbReference type="ChEBI" id="CHEBI:16845"/>
    </ligand>
</feature>
<dbReference type="InterPro" id="IPR022664">
    <property type="entry name" value="DapB_N_CS"/>
</dbReference>
<dbReference type="InterPro" id="IPR023940">
    <property type="entry name" value="DHDPR_bac"/>
</dbReference>
<comment type="similarity">
    <text evidence="1 13">Belongs to the DapB family.</text>
</comment>
<organism evidence="16 17">
    <name type="scientific">Methanocaldococcus lauensis</name>
    <dbReference type="NCBI Taxonomy" id="2546128"/>
    <lineage>
        <taxon>Archaea</taxon>
        <taxon>Methanobacteriati</taxon>
        <taxon>Methanobacteriota</taxon>
        <taxon>Methanomada group</taxon>
        <taxon>Methanococci</taxon>
        <taxon>Methanococcales</taxon>
        <taxon>Methanocaldococcaceae</taxon>
        <taxon>Methanocaldococcus</taxon>
    </lineage>
</organism>
<dbReference type="EMBL" id="LR792632">
    <property type="protein sequence ID" value="CAB3287304.1"/>
    <property type="molecule type" value="Genomic_DNA"/>
</dbReference>
<dbReference type="SUPFAM" id="SSF55347">
    <property type="entry name" value="Glyceraldehyde-3-phosphate dehydrogenase-like, C-terminal domain"/>
    <property type="match status" value="1"/>
</dbReference>
<name>A0A8D6PWM9_9EURY</name>
<dbReference type="Pfam" id="PF01113">
    <property type="entry name" value="DapB_N"/>
    <property type="match status" value="1"/>
</dbReference>
<dbReference type="KEGG" id="mesg:MLAUSG7_0131"/>
<dbReference type="GO" id="GO:0019877">
    <property type="term" value="P:diaminopimelate biosynthetic process"/>
    <property type="evidence" value="ECO:0007669"/>
    <property type="project" value="UniProtKB-UniRule"/>
</dbReference>
<keyword evidence="5 13" id="KW-0220">Diaminopimelate biosynthesis</keyword>
<keyword evidence="17" id="KW-1185">Reference proteome</keyword>
<feature type="binding site" evidence="13">
    <location>
        <position position="161"/>
    </location>
    <ligand>
        <name>(S)-2,3,4,5-tetrahydrodipicolinate</name>
        <dbReference type="ChEBI" id="CHEBI:16845"/>
    </ligand>
</feature>
<dbReference type="InterPro" id="IPR000846">
    <property type="entry name" value="DapB_N"/>
</dbReference>
<evidence type="ECO:0000313" key="16">
    <source>
        <dbReference type="EMBL" id="CAB3287304.1"/>
    </source>
</evidence>
<evidence type="ECO:0000256" key="12">
    <source>
        <dbReference type="ARBA" id="ARBA00049396"/>
    </source>
</evidence>
<evidence type="ECO:0000313" key="17">
    <source>
        <dbReference type="Proteomes" id="UP000679213"/>
    </source>
</evidence>
<dbReference type="CDD" id="cd02274">
    <property type="entry name" value="DHDPR_N"/>
    <property type="match status" value="1"/>
</dbReference>
<evidence type="ECO:0000256" key="5">
    <source>
        <dbReference type="ARBA" id="ARBA00022915"/>
    </source>
</evidence>
<dbReference type="GO" id="GO:0016726">
    <property type="term" value="F:oxidoreductase activity, acting on CH or CH2 groups, NAD or NADP as acceptor"/>
    <property type="evidence" value="ECO:0007669"/>
    <property type="project" value="UniProtKB-UniRule"/>
</dbReference>
<dbReference type="PIRSF" id="PIRSF000161">
    <property type="entry name" value="DHPR"/>
    <property type="match status" value="1"/>
</dbReference>
<dbReference type="RefSeq" id="WP_214400066.1">
    <property type="nucleotide sequence ID" value="NZ_LR792632.1"/>
</dbReference>
<comment type="pathway">
    <text evidence="9 13">Amino-acid biosynthesis; L-lysine biosynthesis via DAP pathway; (S)-tetrahydrodipicolinate from L-aspartate: step 4/4.</text>
</comment>
<evidence type="ECO:0000256" key="3">
    <source>
        <dbReference type="ARBA" id="ARBA00022605"/>
    </source>
</evidence>
<comment type="catalytic activity">
    <reaction evidence="12 13">
        <text>(S)-2,3,4,5-tetrahydrodipicolinate + NAD(+) + H2O = (2S,4S)-4-hydroxy-2,3,4,5-tetrahydrodipicolinate + NADH + H(+)</text>
        <dbReference type="Rhea" id="RHEA:35323"/>
        <dbReference type="ChEBI" id="CHEBI:15377"/>
        <dbReference type="ChEBI" id="CHEBI:15378"/>
        <dbReference type="ChEBI" id="CHEBI:16845"/>
        <dbReference type="ChEBI" id="CHEBI:57540"/>
        <dbReference type="ChEBI" id="CHEBI:57945"/>
        <dbReference type="ChEBI" id="CHEBI:67139"/>
        <dbReference type="EC" id="1.17.1.8"/>
    </reaction>
</comment>
<dbReference type="Gene3D" id="3.40.50.720">
    <property type="entry name" value="NAD(P)-binding Rossmann-like Domain"/>
    <property type="match status" value="1"/>
</dbReference>
<dbReference type="InterPro" id="IPR022663">
    <property type="entry name" value="DapB_C"/>
</dbReference>
<evidence type="ECO:0000256" key="10">
    <source>
        <dbReference type="ARBA" id="ARBA00038983"/>
    </source>
</evidence>
<comment type="subcellular location">
    <subcellularLocation>
        <location evidence="13">Cytoplasm</location>
    </subcellularLocation>
</comment>
<keyword evidence="6 13" id="KW-0560">Oxidoreductase</keyword>
<dbReference type="PANTHER" id="PTHR20836:SF0">
    <property type="entry name" value="4-HYDROXY-TETRAHYDRODIPICOLINATE REDUCTASE 1, CHLOROPLASTIC-RELATED"/>
    <property type="match status" value="1"/>
</dbReference>
<dbReference type="Proteomes" id="UP000679213">
    <property type="component" value="Chromosome I"/>
</dbReference>
<dbReference type="FunFam" id="3.30.360.10:FF:000004">
    <property type="entry name" value="4-hydroxy-tetrahydrodipicolinate reductase"/>
    <property type="match status" value="1"/>
</dbReference>
<dbReference type="GO" id="GO:0050661">
    <property type="term" value="F:NADP binding"/>
    <property type="evidence" value="ECO:0007669"/>
    <property type="project" value="UniProtKB-UniRule"/>
</dbReference>
<dbReference type="PANTHER" id="PTHR20836">
    <property type="entry name" value="DIHYDRODIPICOLINATE REDUCTASE"/>
    <property type="match status" value="1"/>
</dbReference>
<protein>
    <recommendedName>
        <fullName evidence="10 13">4-hydroxy-tetrahydrodipicolinate reductase</fullName>
        <shortName evidence="13">HTPA reductase</shortName>
        <ecNumber evidence="10 13">1.17.1.8</ecNumber>
    </recommendedName>
</protein>
<comment type="caution">
    <text evidence="13">Was originally thought to be a dihydrodipicolinate reductase (DHDPR), catalyzing the conversion of dihydrodipicolinate to tetrahydrodipicolinate. However, it was shown in E.coli that the substrate of the enzymatic reaction is not dihydrodipicolinate (DHDP) but in fact (2S,4S)-4-hydroxy-2,3,4,5-tetrahydrodipicolinic acid (HTPA), the product released by the DapA-catalyzed reaction.</text>
</comment>
<keyword evidence="8 13" id="KW-0457">Lysine biosynthesis</keyword>
<reference evidence="16 17" key="1">
    <citation type="submission" date="2020-04" db="EMBL/GenBank/DDBJ databases">
        <authorList>
            <consortium name="Genoscope - CEA"/>
            <person name="William W."/>
        </authorList>
    </citation>
    <scope>NUCLEOTIDE SEQUENCE [LARGE SCALE GENOMIC DNA]</scope>
    <source>
        <strain evidence="16 17">SG7</strain>
    </source>
</reference>
<dbReference type="GeneID" id="65882940"/>
<dbReference type="GO" id="GO:0005737">
    <property type="term" value="C:cytoplasm"/>
    <property type="evidence" value="ECO:0007669"/>
    <property type="project" value="UniProtKB-SubCell"/>
</dbReference>
<dbReference type="UniPathway" id="UPA00034">
    <property type="reaction ID" value="UER00018"/>
</dbReference>
<evidence type="ECO:0000259" key="15">
    <source>
        <dbReference type="Pfam" id="PF05173"/>
    </source>
</evidence>
<proteinExistence type="inferred from homology"/>
<gene>
    <name evidence="13 16" type="primary">dapB</name>
    <name evidence="16" type="ORF">MLAUSG7_0131</name>
</gene>
<keyword evidence="7 13" id="KW-0520">NAD</keyword>
<evidence type="ECO:0000256" key="7">
    <source>
        <dbReference type="ARBA" id="ARBA00023027"/>
    </source>
</evidence>
<evidence type="ECO:0000259" key="14">
    <source>
        <dbReference type="Pfam" id="PF01113"/>
    </source>
</evidence>
<feature type="domain" description="Dihydrodipicolinate reductase C-terminal" evidence="15">
    <location>
        <begin position="134"/>
        <end position="267"/>
    </location>
</feature>
<keyword evidence="2 13" id="KW-0963">Cytoplasm</keyword>
<keyword evidence="3 13" id="KW-0028">Amino-acid biosynthesis</keyword>
<evidence type="ECO:0000256" key="11">
    <source>
        <dbReference type="ARBA" id="ARBA00049080"/>
    </source>
</evidence>
<dbReference type="NCBIfam" id="TIGR00036">
    <property type="entry name" value="dapB"/>
    <property type="match status" value="1"/>
</dbReference>
<feature type="binding site" evidence="13">
    <location>
        <begin position="8"/>
        <end position="13"/>
    </location>
    <ligand>
        <name>NAD(+)</name>
        <dbReference type="ChEBI" id="CHEBI:57540"/>
    </ligand>
</feature>
<evidence type="ECO:0000256" key="6">
    <source>
        <dbReference type="ARBA" id="ARBA00023002"/>
    </source>
</evidence>
<dbReference type="GO" id="GO:0009089">
    <property type="term" value="P:lysine biosynthetic process via diaminopimelate"/>
    <property type="evidence" value="ECO:0007669"/>
    <property type="project" value="UniProtKB-UniRule"/>
</dbReference>
<accession>A0A8D6PWM9</accession>
<comment type="catalytic activity">
    <reaction evidence="11 13">
        <text>(S)-2,3,4,5-tetrahydrodipicolinate + NADP(+) + H2O = (2S,4S)-4-hydroxy-2,3,4,5-tetrahydrodipicolinate + NADPH + H(+)</text>
        <dbReference type="Rhea" id="RHEA:35331"/>
        <dbReference type="ChEBI" id="CHEBI:15377"/>
        <dbReference type="ChEBI" id="CHEBI:15378"/>
        <dbReference type="ChEBI" id="CHEBI:16845"/>
        <dbReference type="ChEBI" id="CHEBI:57783"/>
        <dbReference type="ChEBI" id="CHEBI:58349"/>
        <dbReference type="ChEBI" id="CHEBI:67139"/>
        <dbReference type="EC" id="1.17.1.8"/>
    </reaction>
</comment>
<evidence type="ECO:0000256" key="8">
    <source>
        <dbReference type="ARBA" id="ARBA00023154"/>
    </source>
</evidence>
<sequence length="274" mass="30081">MIKVAVTGALGRMGSNIIKTITQQEDMKVVAAFEIPNHPKKGEDVGELIGIGKINVPLSTSDELNEVLKSTKPDVLVDFTIADACVENVKIAAKNGVNLVIGTTGFTEEQKMEIEKAIKENKVAAVISQNFAIGVNIFFKTLEFLAKKLGDYDIEIIEMHHRYKKDAPSGTALRAAEIIKENRGRDSIFVFGRKGLTGERKKEEIGIHAVRGGDVVGDHTVIFAGDGERIEITHRASSRQAFVNGVVLSIRFIKDKKEGIYNTFDVLGLNEIKF</sequence>
<feature type="binding site" evidence="13">
    <location>
        <position position="34"/>
    </location>
    <ligand>
        <name>NAD(+)</name>
        <dbReference type="ChEBI" id="CHEBI:57540"/>
    </ligand>
</feature>
<keyword evidence="4 13" id="KW-0521">NADP</keyword>
<comment type="subunit">
    <text evidence="13">Homotetramer.</text>
</comment>
<dbReference type="PROSITE" id="PS01298">
    <property type="entry name" value="DAPB"/>
    <property type="match status" value="1"/>
</dbReference>
<evidence type="ECO:0000256" key="1">
    <source>
        <dbReference type="ARBA" id="ARBA00006642"/>
    </source>
</evidence>
<feature type="active site" description="Proton donor" evidence="13">
    <location>
        <position position="164"/>
    </location>
</feature>
<comment type="function">
    <text evidence="13">Catalyzes the conversion of 4-hydroxy-tetrahydrodipicolinate (HTPA) to tetrahydrodipicolinate.</text>
</comment>
<dbReference type="EC" id="1.17.1.8" evidence="10 13"/>
<evidence type="ECO:0000256" key="4">
    <source>
        <dbReference type="ARBA" id="ARBA00022857"/>
    </source>
</evidence>
<dbReference type="GO" id="GO:0008839">
    <property type="term" value="F:4-hydroxy-tetrahydrodipicolinate reductase"/>
    <property type="evidence" value="ECO:0007669"/>
    <property type="project" value="UniProtKB-UniRule"/>
</dbReference>
<dbReference type="SUPFAM" id="SSF51735">
    <property type="entry name" value="NAD(P)-binding Rossmann-fold domains"/>
    <property type="match status" value="1"/>
</dbReference>
<evidence type="ECO:0000256" key="2">
    <source>
        <dbReference type="ARBA" id="ARBA00022490"/>
    </source>
</evidence>
<dbReference type="AlphaFoldDB" id="A0A8D6PWM9"/>
<feature type="domain" description="Dihydrodipicolinate reductase N-terminal" evidence="14">
    <location>
        <begin position="2"/>
        <end position="131"/>
    </location>
</feature>